<dbReference type="AlphaFoldDB" id="A0A0A9CNY8"/>
<accession>A0A0A9CNY8</accession>
<protein>
    <submittedName>
        <fullName evidence="1">Uncharacterized protein</fullName>
    </submittedName>
</protein>
<reference evidence="1" key="1">
    <citation type="submission" date="2014-09" db="EMBL/GenBank/DDBJ databases">
        <authorList>
            <person name="Magalhaes I.L.F."/>
            <person name="Oliveira U."/>
            <person name="Santos F.R."/>
            <person name="Vidigal T.H.D.A."/>
            <person name="Brescovit A.D."/>
            <person name="Santos A.J."/>
        </authorList>
    </citation>
    <scope>NUCLEOTIDE SEQUENCE</scope>
    <source>
        <tissue evidence="1">Shoot tissue taken approximately 20 cm above the soil surface</tissue>
    </source>
</reference>
<evidence type="ECO:0000313" key="1">
    <source>
        <dbReference type="EMBL" id="JAD76128.1"/>
    </source>
</evidence>
<reference evidence="1" key="2">
    <citation type="journal article" date="2015" name="Data Brief">
        <title>Shoot transcriptome of the giant reed, Arundo donax.</title>
        <authorList>
            <person name="Barrero R.A."/>
            <person name="Guerrero F.D."/>
            <person name="Moolhuijzen P."/>
            <person name="Goolsby J.A."/>
            <person name="Tidwell J."/>
            <person name="Bellgard S.E."/>
            <person name="Bellgard M.I."/>
        </authorList>
    </citation>
    <scope>NUCLEOTIDE SEQUENCE</scope>
    <source>
        <tissue evidence="1">Shoot tissue taken approximately 20 cm above the soil surface</tissue>
    </source>
</reference>
<sequence length="80" mass="9660">MMSRQHPVPFWRIVYLEAGMTTKIIRMLVLRKLHLLENLTNTTTVKRDFSFHALKRYCALQQLVEIYRNILILMKSRKLK</sequence>
<name>A0A0A9CNY8_ARUDO</name>
<proteinExistence type="predicted"/>
<organism evidence="1">
    <name type="scientific">Arundo donax</name>
    <name type="common">Giant reed</name>
    <name type="synonym">Donax arundinaceus</name>
    <dbReference type="NCBI Taxonomy" id="35708"/>
    <lineage>
        <taxon>Eukaryota</taxon>
        <taxon>Viridiplantae</taxon>
        <taxon>Streptophyta</taxon>
        <taxon>Embryophyta</taxon>
        <taxon>Tracheophyta</taxon>
        <taxon>Spermatophyta</taxon>
        <taxon>Magnoliopsida</taxon>
        <taxon>Liliopsida</taxon>
        <taxon>Poales</taxon>
        <taxon>Poaceae</taxon>
        <taxon>PACMAD clade</taxon>
        <taxon>Arundinoideae</taxon>
        <taxon>Arundineae</taxon>
        <taxon>Arundo</taxon>
    </lineage>
</organism>
<dbReference type="EMBL" id="GBRH01221767">
    <property type="protein sequence ID" value="JAD76128.1"/>
    <property type="molecule type" value="Transcribed_RNA"/>
</dbReference>